<keyword evidence="4" id="KW-0479">Metal-binding</keyword>
<feature type="region of interest" description="Disordered" evidence="6">
    <location>
        <begin position="401"/>
        <end position="422"/>
    </location>
</feature>
<dbReference type="SUPFAM" id="SSF46689">
    <property type="entry name" value="Homeodomain-like"/>
    <property type="match status" value="1"/>
</dbReference>
<comment type="subcellular location">
    <subcellularLocation>
        <location evidence="5">Nucleus</location>
    </subcellularLocation>
</comment>
<evidence type="ECO:0000256" key="6">
    <source>
        <dbReference type="SAM" id="MobiDB-lite"/>
    </source>
</evidence>
<organism evidence="10">
    <name type="scientific">Gibberella zeae</name>
    <name type="common">Wheat head blight fungus</name>
    <name type="synonym">Fusarium graminearum</name>
    <dbReference type="NCBI Taxonomy" id="5518"/>
    <lineage>
        <taxon>Eukaryota</taxon>
        <taxon>Fungi</taxon>
        <taxon>Dikarya</taxon>
        <taxon>Ascomycota</taxon>
        <taxon>Pezizomycotina</taxon>
        <taxon>Sordariomycetes</taxon>
        <taxon>Hypocreomycetidae</taxon>
        <taxon>Hypocreales</taxon>
        <taxon>Nectriaceae</taxon>
        <taxon>Fusarium</taxon>
    </lineage>
</organism>
<dbReference type="AlphaFoldDB" id="A0A4E9EMF4"/>
<dbReference type="Pfam" id="PF05920">
    <property type="entry name" value="Homeobox_KN"/>
    <property type="match status" value="1"/>
</dbReference>
<feature type="region of interest" description="Disordered" evidence="6">
    <location>
        <begin position="21"/>
        <end position="47"/>
    </location>
</feature>
<keyword evidence="3 5" id="KW-0539">Nucleus</keyword>
<evidence type="ECO:0000313" key="9">
    <source>
        <dbReference type="EMBL" id="CAG1979162.1"/>
    </source>
</evidence>
<evidence type="ECO:0000256" key="4">
    <source>
        <dbReference type="PROSITE-ProRule" id="PRU00042"/>
    </source>
</evidence>
<dbReference type="GO" id="GO:0008270">
    <property type="term" value="F:zinc ion binding"/>
    <property type="evidence" value="ECO:0007669"/>
    <property type="project" value="UniProtKB-KW"/>
</dbReference>
<feature type="domain" description="C2H2-type" evidence="8">
    <location>
        <begin position="430"/>
        <end position="453"/>
    </location>
</feature>
<evidence type="ECO:0000256" key="1">
    <source>
        <dbReference type="ARBA" id="ARBA00023125"/>
    </source>
</evidence>
<feature type="domain" description="Homeobox" evidence="7">
    <location>
        <begin position="228"/>
        <end position="291"/>
    </location>
</feature>
<name>A0A4E9EMF4_GIBZA</name>
<protein>
    <recommendedName>
        <fullName evidence="11">Homeobox and C2H2 transcription factor</fullName>
    </recommendedName>
</protein>
<dbReference type="InterPro" id="IPR009057">
    <property type="entry name" value="Homeodomain-like_sf"/>
</dbReference>
<dbReference type="PANTHER" id="PTHR11850">
    <property type="entry name" value="HOMEOBOX PROTEIN TRANSCRIPTION FACTORS"/>
    <property type="match status" value="1"/>
</dbReference>
<dbReference type="Gene3D" id="1.10.10.60">
    <property type="entry name" value="Homeodomain-like"/>
    <property type="match status" value="1"/>
</dbReference>
<feature type="compositionally biased region" description="Polar residues" evidence="6">
    <location>
        <begin position="338"/>
        <end position="347"/>
    </location>
</feature>
<feature type="compositionally biased region" description="Low complexity" evidence="6">
    <location>
        <begin position="412"/>
        <end position="421"/>
    </location>
</feature>
<sequence length="671" mass="74797">MEFLIDDIFFTQSDSSAQTLAYGETEHHSPQSPGSSNSPAGRANNVESIPQTINPQDVFDLPSSQLQDFQIDWDADFQQPKSASDVMTDHLNPDFSFLNQPHDSWNISAPLPTATGSVQTPLTSIDEFLIKNGASRPPAPCTNCRRSRLQCLILQTTLANPNPDSSCSTCVALFRECSLSGRKKREPSDFETLEPVIGRLHGVSEHGILGVPPTVEEGQPSQGLSIAELSGKRTNTRSVRKTRVLRNWYLSNLDHPYPSEEEKVGLAQQSGLSRSQVVNWFANSRRRHRLASTYSAVPTRGRQGSAPASPMPRYLRKNMSPMDRWKNSPPDQEPASATAIQNALAAQSSDPSSLDSDNLGGSGPGSSASNDSLWPSTLHDASSNSASSCYSFRSRDGKLYPRSGNSSVAEGTSTSRPTSTRSRSKKLVAFQCTFCRQSFKKKYDWVRHERSIHLPGLDSWVCTLPVTPGQSLLVWRMNEEGPQCLFCGSDSPNDEHIQAHEFDTCAERPVSERKFTRKDHLWQHLHKFHGCRRWEGWLPDLSLLQYRQDTIRSQCGFCQATMNSWEARTDHVAAHYRDGFTMEQWVGGSGVHVHDPSDMDNERHSALSFQVGVLYPWHKQLDDDFEALKREHLRVLTAVEGKVGRTQEPALLQENRPGILSMIGNLAPWKA</sequence>
<dbReference type="SMART" id="SM00355">
    <property type="entry name" value="ZnF_C2H2"/>
    <property type="match status" value="2"/>
</dbReference>
<dbReference type="PROSITE" id="PS50157">
    <property type="entry name" value="ZINC_FINGER_C2H2_2"/>
    <property type="match status" value="1"/>
</dbReference>
<evidence type="ECO:0000259" key="7">
    <source>
        <dbReference type="PROSITE" id="PS50071"/>
    </source>
</evidence>
<dbReference type="SMART" id="SM00389">
    <property type="entry name" value="HOX"/>
    <property type="match status" value="1"/>
</dbReference>
<dbReference type="PROSITE" id="PS50071">
    <property type="entry name" value="HOMEOBOX_2"/>
    <property type="match status" value="1"/>
</dbReference>
<dbReference type="InterPro" id="IPR013087">
    <property type="entry name" value="Znf_C2H2_type"/>
</dbReference>
<dbReference type="InterPro" id="IPR001356">
    <property type="entry name" value="HD"/>
</dbReference>
<dbReference type="PROSITE" id="PS00028">
    <property type="entry name" value="ZINC_FINGER_C2H2_1"/>
    <property type="match status" value="1"/>
</dbReference>
<dbReference type="Proteomes" id="UP000746612">
    <property type="component" value="Unassembled WGS sequence"/>
</dbReference>
<dbReference type="InterPro" id="IPR050224">
    <property type="entry name" value="TALE_homeobox"/>
</dbReference>
<reference evidence="9" key="2">
    <citation type="submission" date="2021-03" db="EMBL/GenBank/DDBJ databases">
        <authorList>
            <person name="Alouane T."/>
            <person name="Langin T."/>
            <person name="Bonhomme L."/>
        </authorList>
    </citation>
    <scope>NUCLEOTIDE SEQUENCE</scope>
    <source>
        <strain evidence="9">MDC_Fg202</strain>
    </source>
</reference>
<evidence type="ECO:0000313" key="10">
    <source>
        <dbReference type="EMBL" id="VIO64449.1"/>
    </source>
</evidence>
<dbReference type="EMBL" id="CAAKMV010000196">
    <property type="protein sequence ID" value="VIO64449.1"/>
    <property type="molecule type" value="Genomic_DNA"/>
</dbReference>
<feature type="region of interest" description="Disordered" evidence="6">
    <location>
        <begin position="291"/>
        <end position="374"/>
    </location>
</feature>
<gene>
    <name evidence="10" type="ORF">FUG_LOCUS562594</name>
    <name evidence="9" type="ORF">MDCFG202_LOCUS185332</name>
</gene>
<dbReference type="EMBL" id="CAJPIJ010000112">
    <property type="protein sequence ID" value="CAG1979162.1"/>
    <property type="molecule type" value="Genomic_DNA"/>
</dbReference>
<accession>A0A4E9EMF4</accession>
<evidence type="ECO:0000256" key="3">
    <source>
        <dbReference type="ARBA" id="ARBA00023242"/>
    </source>
</evidence>
<dbReference type="GO" id="GO:0006355">
    <property type="term" value="P:regulation of DNA-templated transcription"/>
    <property type="evidence" value="ECO:0007669"/>
    <property type="project" value="InterPro"/>
</dbReference>
<keyword evidence="4" id="KW-0863">Zinc-finger</keyword>
<keyword evidence="1 5" id="KW-0238">DNA-binding</keyword>
<proteinExistence type="predicted"/>
<feature type="compositionally biased region" description="Low complexity" evidence="6">
    <location>
        <begin position="348"/>
        <end position="359"/>
    </location>
</feature>
<dbReference type="CDD" id="cd00086">
    <property type="entry name" value="homeodomain"/>
    <property type="match status" value="1"/>
</dbReference>
<dbReference type="InterPro" id="IPR008422">
    <property type="entry name" value="KN_HD"/>
</dbReference>
<feature type="compositionally biased region" description="Polar residues" evidence="6">
    <location>
        <begin position="30"/>
        <end position="47"/>
    </location>
</feature>
<evidence type="ECO:0000256" key="2">
    <source>
        <dbReference type="ARBA" id="ARBA00023155"/>
    </source>
</evidence>
<dbReference type="GO" id="GO:0003677">
    <property type="term" value="F:DNA binding"/>
    <property type="evidence" value="ECO:0007669"/>
    <property type="project" value="UniProtKB-UniRule"/>
</dbReference>
<dbReference type="GO" id="GO:0005634">
    <property type="term" value="C:nucleus"/>
    <property type="evidence" value="ECO:0007669"/>
    <property type="project" value="UniProtKB-SubCell"/>
</dbReference>
<keyword evidence="2 5" id="KW-0371">Homeobox</keyword>
<evidence type="ECO:0000259" key="8">
    <source>
        <dbReference type="PROSITE" id="PS50157"/>
    </source>
</evidence>
<evidence type="ECO:0008006" key="11">
    <source>
        <dbReference type="Google" id="ProtNLM"/>
    </source>
</evidence>
<evidence type="ECO:0000256" key="5">
    <source>
        <dbReference type="PROSITE-ProRule" id="PRU00108"/>
    </source>
</evidence>
<keyword evidence="4" id="KW-0862">Zinc</keyword>
<reference evidence="10" key="1">
    <citation type="submission" date="2019-04" db="EMBL/GenBank/DDBJ databases">
        <authorList>
            <person name="Melise S."/>
            <person name="Noan J."/>
            <person name="Okalmin O."/>
        </authorList>
    </citation>
    <scope>NUCLEOTIDE SEQUENCE</scope>
    <source>
        <strain evidence="10">FN9</strain>
    </source>
</reference>
<feature type="DNA-binding region" description="Homeobox" evidence="5">
    <location>
        <begin position="230"/>
        <end position="292"/>
    </location>
</feature>